<evidence type="ECO:0000259" key="1">
    <source>
        <dbReference type="Pfam" id="PF07969"/>
    </source>
</evidence>
<dbReference type="PANTHER" id="PTHR22642">
    <property type="entry name" value="IMIDAZOLONEPROPIONASE"/>
    <property type="match status" value="1"/>
</dbReference>
<dbReference type="SUPFAM" id="SSF51556">
    <property type="entry name" value="Metallo-dependent hydrolases"/>
    <property type="match status" value="1"/>
</dbReference>
<dbReference type="InterPro" id="IPR013108">
    <property type="entry name" value="Amidohydro_3"/>
</dbReference>
<dbReference type="Gene3D" id="3.10.310.70">
    <property type="match status" value="1"/>
</dbReference>
<protein>
    <submittedName>
        <fullName evidence="2">Amidohydrolase</fullName>
    </submittedName>
</protein>
<evidence type="ECO:0000313" key="2">
    <source>
        <dbReference type="EMBL" id="UEM14906.1"/>
    </source>
</evidence>
<dbReference type="SUPFAM" id="SSF51338">
    <property type="entry name" value="Composite domain of metallo-dependent hydrolases"/>
    <property type="match status" value="1"/>
</dbReference>
<accession>A0A9X9Y4R2</accession>
<dbReference type="AlphaFoldDB" id="A0A9X9Y4R2"/>
<dbReference type="InterPro" id="IPR011059">
    <property type="entry name" value="Metal-dep_hydrolase_composite"/>
</dbReference>
<dbReference type="InterPro" id="IPR032466">
    <property type="entry name" value="Metal_Hydrolase"/>
</dbReference>
<proteinExistence type="predicted"/>
<gene>
    <name evidence="2" type="ORF">J4G43_012040</name>
</gene>
<dbReference type="Gene3D" id="2.30.40.10">
    <property type="entry name" value="Urease, subunit C, domain 1"/>
    <property type="match status" value="1"/>
</dbReference>
<dbReference type="KEGG" id="bban:J4G43_012040"/>
<dbReference type="PANTHER" id="PTHR22642:SF21">
    <property type="entry name" value="PERIPLASMIC PROTEIN"/>
    <property type="match status" value="1"/>
</dbReference>
<organism evidence="2 3">
    <name type="scientific">Bradyrhizobium barranii subsp. barranii</name>
    <dbReference type="NCBI Taxonomy" id="2823807"/>
    <lineage>
        <taxon>Bacteria</taxon>
        <taxon>Pseudomonadati</taxon>
        <taxon>Pseudomonadota</taxon>
        <taxon>Alphaproteobacteria</taxon>
        <taxon>Hyphomicrobiales</taxon>
        <taxon>Nitrobacteraceae</taxon>
        <taxon>Bradyrhizobium</taxon>
        <taxon>Bradyrhizobium barranii</taxon>
    </lineage>
</organism>
<dbReference type="Proteomes" id="UP000664702">
    <property type="component" value="Chromosome"/>
</dbReference>
<dbReference type="GO" id="GO:0016810">
    <property type="term" value="F:hydrolase activity, acting on carbon-nitrogen (but not peptide) bonds"/>
    <property type="evidence" value="ECO:0007669"/>
    <property type="project" value="InterPro"/>
</dbReference>
<evidence type="ECO:0000313" key="3">
    <source>
        <dbReference type="Proteomes" id="UP000664702"/>
    </source>
</evidence>
<reference evidence="2 3" key="1">
    <citation type="journal article" date="2022" name="Int. J. Syst. Evol. Microbiol.">
        <title>Strains of Bradyrhizobium barranii sp. nov. associated with legumes native to Canada are symbionts of soybeans and belong to different subspecies (subsp. barranii subsp. nov. and subsp. apii subsp. nov.) and symbiovars (sv. glycinearum and sv. septentrionale).</title>
        <authorList>
            <person name="Bromfield E.S.P."/>
            <person name="Cloutier S."/>
            <person name="Wasai-Hara S."/>
            <person name="Minamisawa K."/>
        </authorList>
    </citation>
    <scope>NUCLEOTIDE SEQUENCE [LARGE SCALE GENOMIC DNA]</scope>
    <source>
        <strain evidence="2 3">144S4</strain>
    </source>
</reference>
<feature type="domain" description="Amidohydrolase 3" evidence="1">
    <location>
        <begin position="116"/>
        <end position="585"/>
    </location>
</feature>
<dbReference type="Gene3D" id="3.20.20.140">
    <property type="entry name" value="Metal-dependent hydrolases"/>
    <property type="match status" value="1"/>
</dbReference>
<name>A0A9X9Y4R2_9BRAD</name>
<dbReference type="CDD" id="cd01300">
    <property type="entry name" value="YtcJ_like"/>
    <property type="match status" value="1"/>
</dbReference>
<sequence length="594" mass="64292">MIKIATLPVATRDARERIQRRMCGAVPASLVPASLIPASLIPGLNMRKLLAILVISCWASSAYAQKADLIVTNAKIVTLDPASTIAQALAVRDGKIVAVGGNDAMEGLIGPATRRVDAGGRTIIPGLIDSHIHAVRAGLTYATEVNWIGAKTIGEAMERLRQAAKARPASWIIVAGGWSELQFAEKRRPTLAEVMSAVPDNPAYIQLFYSALLMTPKAQQALGISAEQLPAGITSERATSGETTGWFNGSIVSISALFDRLPRPNFEENVAGTRQFFTELNRLGITGIVDPGGFSIYPSHYAALQKLWREKSLSVRVAYSLFAQNVGAEFEEYKNLTPFLPMGFGDDMLRFNGIGERITGAMYNNIAPDAAAKDKFLEIIRWAAKQGLTVTIHWQEDKSVHQLLDLYEEVNKETPIAPLRWSIAHLDNTSPETLARMKALGVGWTMQDAMYLGGDRIVAQAGEAARQMPPIVTALRTGVHVGAGTDAHRVASYNPFVALQWMLDGKTVGGHSTRGPDETPSREEALRLYTVGSAWFCFDETRRGTLESGKLADFAILDRDFMSVPVEQIGATASLLTVVGGKVVYAADAFANAK</sequence>
<dbReference type="InterPro" id="IPR033932">
    <property type="entry name" value="YtcJ-like"/>
</dbReference>
<dbReference type="Pfam" id="PF07969">
    <property type="entry name" value="Amidohydro_3"/>
    <property type="match status" value="1"/>
</dbReference>
<dbReference type="EMBL" id="CP086136">
    <property type="protein sequence ID" value="UEM14906.1"/>
    <property type="molecule type" value="Genomic_DNA"/>
</dbReference>
<dbReference type="RefSeq" id="WP_225004809.1">
    <property type="nucleotide sequence ID" value="NZ_CP086136.1"/>
</dbReference>